<gene>
    <name evidence="3" type="ORF">JYB87_13105</name>
</gene>
<reference evidence="3 4" key="1">
    <citation type="submission" date="2021-03" db="EMBL/GenBank/DDBJ databases">
        <title>Novel species identification of genus Shewanella.</title>
        <authorList>
            <person name="Liu G."/>
            <person name="Zhang Q."/>
        </authorList>
    </citation>
    <scope>NUCLEOTIDE SEQUENCE [LARGE SCALE GENOMIC DNA]</scope>
    <source>
        <strain evidence="3 4">FJAT-51800</strain>
    </source>
</reference>
<dbReference type="PANTHER" id="PTHR46401:SF2">
    <property type="entry name" value="GLYCOSYLTRANSFERASE WBBK-RELATED"/>
    <property type="match status" value="1"/>
</dbReference>
<dbReference type="PANTHER" id="PTHR46401">
    <property type="entry name" value="GLYCOSYLTRANSFERASE WBBK-RELATED"/>
    <property type="match status" value="1"/>
</dbReference>
<protein>
    <submittedName>
        <fullName evidence="3">Glycosyltransferase family 4 protein</fullName>
    </submittedName>
</protein>
<sequence>MAYMESLKRLVAVDGFVLSKCNGMSYCLQSILNAIPAECRSRFVIIVPKCEAAIESVPAGYEVKILNCSSFLLWSNVVLPYFLLKNFSRVSKVFHPANTMPFLSSSFFENYLLLHDVMFLRELSFSSLKHRLNHLYYKMNLFFSLKAVDKIITVSNFSKSDICSYFSNIHSDDITVIDESAKKFPRSESVKLPVGRIYLSVCLSDPRKNSILSVEGFLRYSEHSANSDSTLVLFGDPKYWEALKQRFTNVAGFSERVLFVGRVSDGQLAFLYQNAHAFLFPSSYEGFGLPVLEAMSFGTPVVTSRVTSLGEVAGEAGVYIEEFSAEQIAGALVLLDDAHKYADFKQRSLANVRRYSWDRSAELLLKLFNS</sequence>
<dbReference type="CDD" id="cd03809">
    <property type="entry name" value="GT4_MtfB-like"/>
    <property type="match status" value="1"/>
</dbReference>
<evidence type="ECO:0000313" key="4">
    <source>
        <dbReference type="Proteomes" id="UP000662770"/>
    </source>
</evidence>
<dbReference type="Pfam" id="PF00534">
    <property type="entry name" value="Glycos_transf_1"/>
    <property type="match status" value="1"/>
</dbReference>
<feature type="domain" description="Glycosyl transferase family 1" evidence="2">
    <location>
        <begin position="214"/>
        <end position="346"/>
    </location>
</feature>
<evidence type="ECO:0000256" key="1">
    <source>
        <dbReference type="ARBA" id="ARBA00022679"/>
    </source>
</evidence>
<dbReference type="RefSeq" id="WP_207353924.1">
    <property type="nucleotide sequence ID" value="NZ_CP071503.1"/>
</dbReference>
<keyword evidence="4" id="KW-1185">Reference proteome</keyword>
<dbReference type="Gene3D" id="3.40.50.2000">
    <property type="entry name" value="Glycogen Phosphorylase B"/>
    <property type="match status" value="1"/>
</dbReference>
<dbReference type="InterPro" id="IPR001296">
    <property type="entry name" value="Glyco_trans_1"/>
</dbReference>
<organism evidence="3 4">
    <name type="scientific">Shewanella avicenniae</name>
    <dbReference type="NCBI Taxonomy" id="2814294"/>
    <lineage>
        <taxon>Bacteria</taxon>
        <taxon>Pseudomonadati</taxon>
        <taxon>Pseudomonadota</taxon>
        <taxon>Gammaproteobacteria</taxon>
        <taxon>Alteromonadales</taxon>
        <taxon>Shewanellaceae</taxon>
        <taxon>Shewanella</taxon>
    </lineage>
</organism>
<dbReference type="SUPFAM" id="SSF53756">
    <property type="entry name" value="UDP-Glycosyltransferase/glycogen phosphorylase"/>
    <property type="match status" value="1"/>
</dbReference>
<evidence type="ECO:0000259" key="2">
    <source>
        <dbReference type="Pfam" id="PF00534"/>
    </source>
</evidence>
<dbReference type="Proteomes" id="UP000662770">
    <property type="component" value="Chromosome"/>
</dbReference>
<name>A0ABX7QPA4_9GAMM</name>
<keyword evidence="1" id="KW-0808">Transferase</keyword>
<dbReference type="EMBL" id="CP071503">
    <property type="protein sequence ID" value="QSX32683.1"/>
    <property type="molecule type" value="Genomic_DNA"/>
</dbReference>
<proteinExistence type="predicted"/>
<evidence type="ECO:0000313" key="3">
    <source>
        <dbReference type="EMBL" id="QSX32683.1"/>
    </source>
</evidence>
<accession>A0ABX7QPA4</accession>